<dbReference type="PIRSF" id="PIRSF004808">
    <property type="entry name" value="LasT"/>
    <property type="match status" value="1"/>
</dbReference>
<dbReference type="InterPro" id="IPR001537">
    <property type="entry name" value="SpoU_MeTrfase"/>
</dbReference>
<comment type="subcellular location">
    <subcellularLocation>
        <location evidence="5">Cytoplasm</location>
    </subcellularLocation>
</comment>
<dbReference type="Gene3D" id="1.10.8.590">
    <property type="match status" value="1"/>
</dbReference>
<evidence type="ECO:0000256" key="5">
    <source>
        <dbReference type="RuleBase" id="RU362024"/>
    </source>
</evidence>
<dbReference type="Gene3D" id="3.40.1280.10">
    <property type="match status" value="1"/>
</dbReference>
<dbReference type="InterPro" id="IPR004384">
    <property type="entry name" value="RNA_MeTrfase_TrmJ/LasT"/>
</dbReference>
<dbReference type="InterPro" id="IPR029026">
    <property type="entry name" value="tRNA_m1G_MTases_N"/>
</dbReference>
<evidence type="ECO:0000259" key="6">
    <source>
        <dbReference type="Pfam" id="PF00588"/>
    </source>
</evidence>
<proteinExistence type="inferred from homology"/>
<dbReference type="AlphaFoldDB" id="A4GJJ4"/>
<comment type="catalytic activity">
    <reaction evidence="5">
        <text>uridine(32) in tRNA + S-adenosyl-L-methionine = 2'-O-methyluridine(32) in tRNA + S-adenosyl-L-homocysteine + H(+)</text>
        <dbReference type="Rhea" id="RHEA:42936"/>
        <dbReference type="Rhea" id="RHEA-COMP:10107"/>
        <dbReference type="Rhea" id="RHEA-COMP:10290"/>
        <dbReference type="ChEBI" id="CHEBI:15378"/>
        <dbReference type="ChEBI" id="CHEBI:57856"/>
        <dbReference type="ChEBI" id="CHEBI:59789"/>
        <dbReference type="ChEBI" id="CHEBI:65315"/>
        <dbReference type="ChEBI" id="CHEBI:74478"/>
        <dbReference type="EC" id="2.1.1.200"/>
    </reaction>
</comment>
<accession>A4GJJ4</accession>
<evidence type="ECO:0000256" key="1">
    <source>
        <dbReference type="ARBA" id="ARBA00007228"/>
    </source>
</evidence>
<evidence type="ECO:0000313" key="7">
    <source>
        <dbReference type="EMBL" id="ABL97289.1"/>
    </source>
</evidence>
<dbReference type="GO" id="GO:0160206">
    <property type="term" value="F:tRNA (cytidine(32)/uridine(32)-2'-O)-methyltransferase activity"/>
    <property type="evidence" value="ECO:0007669"/>
    <property type="project" value="UniProtKB-EC"/>
</dbReference>
<keyword evidence="5" id="KW-0819">tRNA processing</keyword>
<dbReference type="FunFam" id="3.40.1280.10:FF:000006">
    <property type="entry name" value="Uncharacterized tRNA/rRNA methyltransferase HI_0380"/>
    <property type="match status" value="1"/>
</dbReference>
<dbReference type="Pfam" id="PF00588">
    <property type="entry name" value="SpoU_methylase"/>
    <property type="match status" value="1"/>
</dbReference>
<keyword evidence="2 5" id="KW-0489">Methyltransferase</keyword>
<feature type="domain" description="tRNA/rRNA methyltransferase SpoU type" evidence="6">
    <location>
        <begin position="11"/>
        <end position="159"/>
    </location>
</feature>
<comment type="catalytic activity">
    <reaction evidence="5">
        <text>cytidine(32) in tRNA + S-adenosyl-L-methionine = 2'-O-methylcytidine(32) in tRNA + S-adenosyl-L-homocysteine + H(+)</text>
        <dbReference type="Rhea" id="RHEA:42932"/>
        <dbReference type="Rhea" id="RHEA-COMP:10288"/>
        <dbReference type="Rhea" id="RHEA-COMP:10289"/>
        <dbReference type="ChEBI" id="CHEBI:15378"/>
        <dbReference type="ChEBI" id="CHEBI:57856"/>
        <dbReference type="ChEBI" id="CHEBI:59789"/>
        <dbReference type="ChEBI" id="CHEBI:74495"/>
        <dbReference type="ChEBI" id="CHEBI:82748"/>
        <dbReference type="EC" id="2.1.1.200"/>
    </reaction>
</comment>
<dbReference type="PANTHER" id="PTHR42786">
    <property type="entry name" value="TRNA/RRNA METHYLTRANSFERASE"/>
    <property type="match status" value="1"/>
</dbReference>
<dbReference type="NCBIfam" id="TIGR00050">
    <property type="entry name" value="rRNA_methyl_1"/>
    <property type="match status" value="1"/>
</dbReference>
<dbReference type="InterPro" id="IPR029028">
    <property type="entry name" value="Alpha/beta_knot_MTases"/>
</dbReference>
<name>A4GJJ4_9BACT</name>
<dbReference type="CDD" id="cd18093">
    <property type="entry name" value="SpoU-like_TrmJ"/>
    <property type="match status" value="1"/>
</dbReference>
<dbReference type="GO" id="GO:0005829">
    <property type="term" value="C:cytosol"/>
    <property type="evidence" value="ECO:0007669"/>
    <property type="project" value="TreeGrafter"/>
</dbReference>
<dbReference type="PANTHER" id="PTHR42786:SF2">
    <property type="entry name" value="TRNA (CYTIDINE_URIDINE-2'-O-)-METHYLTRANSFERASE TRMJ"/>
    <property type="match status" value="1"/>
</dbReference>
<keyword evidence="3 7" id="KW-0808">Transferase</keyword>
<dbReference type="GO" id="GO:0106339">
    <property type="term" value="F:tRNA (cytidine(32)-2'-O)-methyltransferase activity"/>
    <property type="evidence" value="ECO:0007669"/>
    <property type="project" value="RHEA"/>
</dbReference>
<dbReference type="GO" id="GO:0003723">
    <property type="term" value="F:RNA binding"/>
    <property type="evidence" value="ECO:0007669"/>
    <property type="project" value="InterPro"/>
</dbReference>
<organism evidence="7">
    <name type="scientific">uncultured marine bacterium HF10_05C07</name>
    <dbReference type="NCBI Taxonomy" id="415443"/>
    <lineage>
        <taxon>Bacteria</taxon>
        <taxon>environmental samples</taxon>
    </lineage>
</organism>
<evidence type="ECO:0000256" key="4">
    <source>
        <dbReference type="ARBA" id="ARBA00022691"/>
    </source>
</evidence>
<sequence length="243" mass="27942">MNKKNNIDIEFILVEPSHPGNIGACARAIKNMGFKKLALVNPRKKITEEAFHRAKSAKDILENTVIYKSFDLAIGDKNLILATSARERTIPWPTFYVDKISDEVKSQIKTKTTKTGIVFGREDNGLSNEELQKCHYHLIIPASEEYSSLNLSHALQIVAFEIRKIVFDNKILKTEVREVVSNLENEKLLEHLMEVLKKIDFYDPKSSKQVKTRIDRLIKKTRLDKIEMGILRGFLSKIIDFEK</sequence>
<dbReference type="GO" id="GO:0002128">
    <property type="term" value="P:tRNA nucleoside ribose methylation"/>
    <property type="evidence" value="ECO:0007669"/>
    <property type="project" value="TreeGrafter"/>
</dbReference>
<keyword evidence="5" id="KW-0963">Cytoplasm</keyword>
<dbReference type="EC" id="2.1.1.200" evidence="5"/>
<comment type="function">
    <text evidence="5">Catalyzes the formation of 2'O-methylated cytidine (Cm32) or 2'O-methylated uridine (Um32) at position 32 in tRNA.</text>
</comment>
<gene>
    <name evidence="5" type="primary">trmJ</name>
    <name evidence="7" type="ORF">ALOHA_HF1005C07.0011</name>
</gene>
<comment type="similarity">
    <text evidence="1">Belongs to the class IV-like SAM-binding methyltransferase superfamily. RNA methyltransferase TrmH family.</text>
</comment>
<comment type="subunit">
    <text evidence="5">Homodimer.</text>
</comment>
<protein>
    <recommendedName>
        <fullName evidence="5">tRNA (cytidine/uridine-2'-O-)-methyltransferase TrmJ</fullName>
        <ecNumber evidence="5">2.1.1.200</ecNumber>
    </recommendedName>
    <alternativeName>
        <fullName evidence="5">tRNA (cytidine(32)/uridine(32)-2'-O)-methyltransferase</fullName>
    </alternativeName>
    <alternativeName>
        <fullName evidence="5">tRNA Cm32/Um32 methyltransferase</fullName>
    </alternativeName>
</protein>
<evidence type="ECO:0000256" key="2">
    <source>
        <dbReference type="ARBA" id="ARBA00022603"/>
    </source>
</evidence>
<dbReference type="SUPFAM" id="SSF75217">
    <property type="entry name" value="alpha/beta knot"/>
    <property type="match status" value="1"/>
</dbReference>
<evidence type="ECO:0000256" key="3">
    <source>
        <dbReference type="ARBA" id="ARBA00022679"/>
    </source>
</evidence>
<keyword evidence="4 5" id="KW-0949">S-adenosyl-L-methionine</keyword>
<dbReference type="EMBL" id="EF107101">
    <property type="protein sequence ID" value="ABL97289.1"/>
    <property type="molecule type" value="Genomic_DNA"/>
</dbReference>
<reference evidence="7" key="1">
    <citation type="journal article" date="2007" name="Environ. Microbiol.">
        <title>Proteorhodopsin photosystem gene clusters exhibit co-evolutionary trends and shared ancestry among diverse marine microbial phyla.</title>
        <authorList>
            <person name="McCarren J."/>
            <person name="Delong E.F."/>
        </authorList>
    </citation>
    <scope>NUCLEOTIDE SEQUENCE</scope>
</reference>